<name>A0ACB9PN30_BAUVA</name>
<comment type="caution">
    <text evidence="1">The sequence shown here is derived from an EMBL/GenBank/DDBJ whole genome shotgun (WGS) entry which is preliminary data.</text>
</comment>
<evidence type="ECO:0000313" key="2">
    <source>
        <dbReference type="Proteomes" id="UP000828941"/>
    </source>
</evidence>
<sequence>MELKFEAYFPAPTSHLFFGALIIAIGIRQRPTSFALHPQPLVLIEHQYLLIYFKKITTSSPCSAKRQTRARHALTNSFCCHRSGPSAHRVPPRNNGLRVFTRSPVDHRYVERFYAYGVGLVVFKLAQSNPDQIPFM</sequence>
<evidence type="ECO:0000313" key="1">
    <source>
        <dbReference type="EMBL" id="KAI4349886.1"/>
    </source>
</evidence>
<keyword evidence="2" id="KW-1185">Reference proteome</keyword>
<proteinExistence type="predicted"/>
<dbReference type="EMBL" id="CM039429">
    <property type="protein sequence ID" value="KAI4349886.1"/>
    <property type="molecule type" value="Genomic_DNA"/>
</dbReference>
<protein>
    <submittedName>
        <fullName evidence="1">Uncharacterized protein</fullName>
    </submittedName>
</protein>
<reference evidence="1 2" key="1">
    <citation type="journal article" date="2022" name="DNA Res.">
        <title>Chromosomal-level genome assembly of the orchid tree Bauhinia variegata (Leguminosae; Cercidoideae) supports the allotetraploid origin hypothesis of Bauhinia.</title>
        <authorList>
            <person name="Zhong Y."/>
            <person name="Chen Y."/>
            <person name="Zheng D."/>
            <person name="Pang J."/>
            <person name="Liu Y."/>
            <person name="Luo S."/>
            <person name="Meng S."/>
            <person name="Qian L."/>
            <person name="Wei D."/>
            <person name="Dai S."/>
            <person name="Zhou R."/>
        </authorList>
    </citation>
    <scope>NUCLEOTIDE SEQUENCE [LARGE SCALE GENOMIC DNA]</scope>
    <source>
        <strain evidence="1">BV-YZ2020</strain>
    </source>
</reference>
<organism evidence="1 2">
    <name type="scientific">Bauhinia variegata</name>
    <name type="common">Purple orchid tree</name>
    <name type="synonym">Phanera variegata</name>
    <dbReference type="NCBI Taxonomy" id="167791"/>
    <lineage>
        <taxon>Eukaryota</taxon>
        <taxon>Viridiplantae</taxon>
        <taxon>Streptophyta</taxon>
        <taxon>Embryophyta</taxon>
        <taxon>Tracheophyta</taxon>
        <taxon>Spermatophyta</taxon>
        <taxon>Magnoliopsida</taxon>
        <taxon>eudicotyledons</taxon>
        <taxon>Gunneridae</taxon>
        <taxon>Pentapetalae</taxon>
        <taxon>rosids</taxon>
        <taxon>fabids</taxon>
        <taxon>Fabales</taxon>
        <taxon>Fabaceae</taxon>
        <taxon>Cercidoideae</taxon>
        <taxon>Cercideae</taxon>
        <taxon>Bauhiniinae</taxon>
        <taxon>Bauhinia</taxon>
    </lineage>
</organism>
<gene>
    <name evidence="1" type="ORF">L6164_010429</name>
</gene>
<dbReference type="Proteomes" id="UP000828941">
    <property type="component" value="Chromosome 4"/>
</dbReference>
<accession>A0ACB9PN30</accession>